<proteinExistence type="predicted"/>
<feature type="transmembrane region" description="Helical" evidence="6">
    <location>
        <begin position="78"/>
        <end position="103"/>
    </location>
</feature>
<organism evidence="7 8">
    <name type="scientific">Kyrpidia spormannii</name>
    <dbReference type="NCBI Taxonomy" id="2055160"/>
    <lineage>
        <taxon>Bacteria</taxon>
        <taxon>Bacillati</taxon>
        <taxon>Bacillota</taxon>
        <taxon>Bacilli</taxon>
        <taxon>Bacillales</taxon>
        <taxon>Alicyclobacillaceae</taxon>
        <taxon>Kyrpidia</taxon>
    </lineage>
</organism>
<evidence type="ECO:0000256" key="2">
    <source>
        <dbReference type="ARBA" id="ARBA00022475"/>
    </source>
</evidence>
<protein>
    <recommendedName>
        <fullName evidence="9">Cytochrome c oxidase assembly factor CtaG</fullName>
    </recommendedName>
</protein>
<evidence type="ECO:0000313" key="7">
    <source>
        <dbReference type="EMBL" id="ATY84168.1"/>
    </source>
</evidence>
<evidence type="ECO:0000256" key="3">
    <source>
        <dbReference type="ARBA" id="ARBA00022692"/>
    </source>
</evidence>
<feature type="transmembrane region" description="Helical" evidence="6">
    <location>
        <begin position="156"/>
        <end position="179"/>
    </location>
</feature>
<evidence type="ECO:0000256" key="1">
    <source>
        <dbReference type="ARBA" id="ARBA00004651"/>
    </source>
</evidence>
<accession>A0A2K8N3Z6</accession>
<keyword evidence="3 6" id="KW-0812">Transmembrane</keyword>
<reference evidence="8" key="1">
    <citation type="submission" date="2017-11" db="EMBL/GenBank/DDBJ databases">
        <title>Complete Genome Sequence of Kyrpidia sp. Strain EA-1, a thermophilic, hydrogen-oxidizing Bacterium, isolated from the Azores.</title>
        <authorList>
            <person name="Reiner J.E."/>
            <person name="Lapp C.J."/>
            <person name="Bunk B."/>
            <person name="Gescher J."/>
        </authorList>
    </citation>
    <scope>NUCLEOTIDE SEQUENCE [LARGE SCALE GENOMIC DNA]</scope>
    <source>
        <strain evidence="8">EA-1</strain>
    </source>
</reference>
<dbReference type="EMBL" id="CP024955">
    <property type="protein sequence ID" value="ATY84168.1"/>
    <property type="molecule type" value="Genomic_DNA"/>
</dbReference>
<feature type="transmembrane region" description="Helical" evidence="6">
    <location>
        <begin position="237"/>
        <end position="259"/>
    </location>
</feature>
<keyword evidence="2" id="KW-1003">Cell membrane</keyword>
<sequence length="293" mass="33211">MPFCGTPIDGSLWSSWNIPLLAVVLAIGVWYWATWRRWRASGGTGDRSAGVGRKVSFYSGLTLFYLVAASPVDYIGHMYLFSVHMTAMALEYMVVPPLVLLGLPEWMVRSWMQVRGIERLIRVLSRPLFALITLNLLFTAYHFPSVFDFLMSHGSLAVWVHLVMMIAAFINWLPVIQPFAGVKRLSELQKIIYLFADAVLLTPACAFIIFSGGPLYVTYDAMPRLIPSLSIYVDQQLGGIIMKLTQEAAYIGAIVYIFVQWTRKEKERDRQDKKGQLVFFPVDKDGFHGANTW</sequence>
<dbReference type="OrthoDB" id="128422at2"/>
<keyword evidence="4 6" id="KW-1133">Transmembrane helix</keyword>
<comment type="subcellular location">
    <subcellularLocation>
        <location evidence="1">Cell membrane</location>
        <topology evidence="1">Multi-pass membrane protein</topology>
    </subcellularLocation>
</comment>
<evidence type="ECO:0000256" key="4">
    <source>
        <dbReference type="ARBA" id="ARBA00022989"/>
    </source>
</evidence>
<keyword evidence="8" id="KW-1185">Reference proteome</keyword>
<feature type="transmembrane region" description="Helical" evidence="6">
    <location>
        <begin position="123"/>
        <end position="144"/>
    </location>
</feature>
<keyword evidence="5 6" id="KW-0472">Membrane</keyword>
<gene>
    <name evidence="7" type="ORF">CVV65_03710</name>
</gene>
<evidence type="ECO:0000256" key="6">
    <source>
        <dbReference type="SAM" id="Phobius"/>
    </source>
</evidence>
<dbReference type="KEGG" id="kyr:CVV65_03710"/>
<dbReference type="RefSeq" id="WP_100666998.1">
    <property type="nucleotide sequence ID" value="NZ_CP024955.1"/>
</dbReference>
<dbReference type="GO" id="GO:0005886">
    <property type="term" value="C:plasma membrane"/>
    <property type="evidence" value="ECO:0007669"/>
    <property type="project" value="UniProtKB-SubCell"/>
</dbReference>
<dbReference type="InterPro" id="IPR019108">
    <property type="entry name" value="Caa3_assmbl_CtaG-rel"/>
</dbReference>
<evidence type="ECO:0008006" key="9">
    <source>
        <dbReference type="Google" id="ProtNLM"/>
    </source>
</evidence>
<evidence type="ECO:0000256" key="5">
    <source>
        <dbReference type="ARBA" id="ARBA00023136"/>
    </source>
</evidence>
<name>A0A2K8N3Z6_9BACL</name>
<dbReference type="Proteomes" id="UP000231932">
    <property type="component" value="Chromosome"/>
</dbReference>
<dbReference type="Pfam" id="PF09678">
    <property type="entry name" value="Caa3_CtaG"/>
    <property type="match status" value="1"/>
</dbReference>
<evidence type="ECO:0000313" key="8">
    <source>
        <dbReference type="Proteomes" id="UP000231932"/>
    </source>
</evidence>
<feature type="transmembrane region" description="Helical" evidence="6">
    <location>
        <begin position="16"/>
        <end position="34"/>
    </location>
</feature>
<feature type="transmembrane region" description="Helical" evidence="6">
    <location>
        <begin position="55"/>
        <end position="72"/>
    </location>
</feature>
<dbReference type="AlphaFoldDB" id="A0A2K8N3Z6"/>
<feature type="transmembrane region" description="Helical" evidence="6">
    <location>
        <begin position="191"/>
        <end position="217"/>
    </location>
</feature>